<reference evidence="2 3" key="1">
    <citation type="submission" date="2018-08" db="EMBL/GenBank/DDBJ databases">
        <title>Isolation, diversity and antifungal activity of Actinobacteria from wheat.</title>
        <authorList>
            <person name="Han C."/>
        </authorList>
    </citation>
    <scope>NUCLEOTIDE SEQUENCE [LARGE SCALE GENOMIC DNA]</scope>
    <source>
        <strain evidence="2 3">NEAU-YY421</strain>
    </source>
</reference>
<proteinExistence type="predicted"/>
<comment type="caution">
    <text evidence="2">The sequence shown here is derived from an EMBL/GenBank/DDBJ whole genome shotgun (WGS) entry which is preliminary data.</text>
</comment>
<evidence type="ECO:0000256" key="1">
    <source>
        <dbReference type="ARBA" id="ARBA00022649"/>
    </source>
</evidence>
<gene>
    <name evidence="2" type="ORF">DY218_32535</name>
</gene>
<sequence>MTFEVRLTVKALEQLAGYMAEGDAAGLKELVEAIEALAVDPTTGVRWGPFHWRLRVGRYRAVYSWQEGHLIVLVVHVGRTDDDR</sequence>
<dbReference type="OrthoDB" id="5326046at2"/>
<keyword evidence="3" id="KW-1185">Reference proteome</keyword>
<dbReference type="Gene3D" id="3.30.2310.20">
    <property type="entry name" value="RelE-like"/>
    <property type="match status" value="1"/>
</dbReference>
<keyword evidence="1" id="KW-1277">Toxin-antitoxin system</keyword>
<dbReference type="Pfam" id="PF05016">
    <property type="entry name" value="ParE_toxin"/>
    <property type="match status" value="1"/>
</dbReference>
<evidence type="ECO:0000313" key="2">
    <source>
        <dbReference type="EMBL" id="RFU82478.1"/>
    </source>
</evidence>
<name>A0A372LUZ1_9ACTN</name>
<dbReference type="SUPFAM" id="SSF143011">
    <property type="entry name" value="RelE-like"/>
    <property type="match status" value="1"/>
</dbReference>
<evidence type="ECO:0000313" key="3">
    <source>
        <dbReference type="Proteomes" id="UP000263094"/>
    </source>
</evidence>
<dbReference type="EMBL" id="QUAK01000236">
    <property type="protein sequence ID" value="RFU82478.1"/>
    <property type="molecule type" value="Genomic_DNA"/>
</dbReference>
<dbReference type="InterPro" id="IPR007712">
    <property type="entry name" value="RelE/ParE_toxin"/>
</dbReference>
<dbReference type="InterPro" id="IPR035093">
    <property type="entry name" value="RelE/ParE_toxin_dom_sf"/>
</dbReference>
<dbReference type="AlphaFoldDB" id="A0A372LUZ1"/>
<dbReference type="RefSeq" id="WP_128559760.1">
    <property type="nucleotide sequence ID" value="NZ_QUAK01000236.1"/>
</dbReference>
<protein>
    <submittedName>
        <fullName evidence="2">Type II toxin-antitoxin system RelE/ParE family toxin</fullName>
    </submittedName>
</protein>
<accession>A0A372LUZ1</accession>
<organism evidence="2 3">
    <name type="scientific">Streptomyces triticagri</name>
    <dbReference type="NCBI Taxonomy" id="2293568"/>
    <lineage>
        <taxon>Bacteria</taxon>
        <taxon>Bacillati</taxon>
        <taxon>Actinomycetota</taxon>
        <taxon>Actinomycetes</taxon>
        <taxon>Kitasatosporales</taxon>
        <taxon>Streptomycetaceae</taxon>
        <taxon>Streptomyces</taxon>
    </lineage>
</organism>
<dbReference type="Proteomes" id="UP000263094">
    <property type="component" value="Unassembled WGS sequence"/>
</dbReference>